<dbReference type="PROSITE" id="PS00136">
    <property type="entry name" value="SUBTILASE_ASP"/>
    <property type="match status" value="1"/>
</dbReference>
<dbReference type="InterPro" id="IPR050131">
    <property type="entry name" value="Peptidase_S8_subtilisin-like"/>
</dbReference>
<dbReference type="GO" id="GO:0006508">
    <property type="term" value="P:proteolysis"/>
    <property type="evidence" value="ECO:0007669"/>
    <property type="project" value="UniProtKB-KW"/>
</dbReference>
<dbReference type="CDD" id="cd00306">
    <property type="entry name" value="Peptidases_S8_S53"/>
    <property type="match status" value="1"/>
</dbReference>
<dbReference type="STRING" id="1262450.S3BNF1"/>
<accession>S3BNF1</accession>
<dbReference type="VEuPathDB" id="FungiDB:F503_04063"/>
<dbReference type="InterPro" id="IPR036852">
    <property type="entry name" value="Peptidase_S8/S53_dom_sf"/>
</dbReference>
<evidence type="ECO:0000256" key="7">
    <source>
        <dbReference type="SAM" id="MobiDB-lite"/>
    </source>
</evidence>
<reference evidence="10 11" key="1">
    <citation type="journal article" date="2013" name="BMC Genomics">
        <title>The genome and transcriptome of the pine saprophyte Ophiostoma piceae, and a comparison with the bark beetle-associated pine pathogen Grosmannia clavigera.</title>
        <authorList>
            <person name="Haridas S."/>
            <person name="Wang Y."/>
            <person name="Lim L."/>
            <person name="Massoumi Alamouti S."/>
            <person name="Jackman S."/>
            <person name="Docking R."/>
            <person name="Robertson G."/>
            <person name="Birol I."/>
            <person name="Bohlmann J."/>
            <person name="Breuil C."/>
        </authorList>
    </citation>
    <scope>NUCLEOTIDE SEQUENCE [LARGE SCALE GENOMIC DNA]</scope>
    <source>
        <strain evidence="10 11">UAMH 11346</strain>
    </source>
</reference>
<evidence type="ECO:0000256" key="5">
    <source>
        <dbReference type="PROSITE-ProRule" id="PRU01240"/>
    </source>
</evidence>
<protein>
    <submittedName>
        <fullName evidence="10">Pfs domain-containing protein</fullName>
    </submittedName>
</protein>
<dbReference type="InterPro" id="IPR000209">
    <property type="entry name" value="Peptidase_S8/S53_dom"/>
</dbReference>
<feature type="region of interest" description="Disordered" evidence="7">
    <location>
        <begin position="553"/>
        <end position="605"/>
    </location>
</feature>
<feature type="compositionally biased region" description="Low complexity" evidence="7">
    <location>
        <begin position="592"/>
        <end position="605"/>
    </location>
</feature>
<evidence type="ECO:0000259" key="8">
    <source>
        <dbReference type="Pfam" id="PF00082"/>
    </source>
</evidence>
<name>S3BNF1_OPHP1</name>
<dbReference type="InterPro" id="IPR015500">
    <property type="entry name" value="Peptidase_S8_subtilisin-rel"/>
</dbReference>
<organism evidence="10 11">
    <name type="scientific">Ophiostoma piceae (strain UAMH 11346)</name>
    <name type="common">Sap stain fungus</name>
    <dbReference type="NCBI Taxonomy" id="1262450"/>
    <lineage>
        <taxon>Eukaryota</taxon>
        <taxon>Fungi</taxon>
        <taxon>Dikarya</taxon>
        <taxon>Ascomycota</taxon>
        <taxon>Pezizomycotina</taxon>
        <taxon>Sordariomycetes</taxon>
        <taxon>Sordariomycetidae</taxon>
        <taxon>Ophiostomatales</taxon>
        <taxon>Ophiostomataceae</taxon>
        <taxon>Ophiostoma</taxon>
    </lineage>
</organism>
<feature type="domain" description="Peptidase S8/S53" evidence="8">
    <location>
        <begin position="732"/>
        <end position="982"/>
    </location>
</feature>
<evidence type="ECO:0000313" key="11">
    <source>
        <dbReference type="Proteomes" id="UP000016923"/>
    </source>
</evidence>
<evidence type="ECO:0000313" key="10">
    <source>
        <dbReference type="EMBL" id="EPE02714.1"/>
    </source>
</evidence>
<dbReference type="HOGENOM" id="CLU_289510_0_0_1"/>
<gene>
    <name evidence="10" type="ORF">F503_04063</name>
</gene>
<evidence type="ECO:0000256" key="1">
    <source>
        <dbReference type="ARBA" id="ARBA00011073"/>
    </source>
</evidence>
<dbReference type="PROSITE" id="PS51892">
    <property type="entry name" value="SUBTILASE"/>
    <property type="match status" value="1"/>
</dbReference>
<keyword evidence="11" id="KW-1185">Reference proteome</keyword>
<feature type="region of interest" description="Disordered" evidence="7">
    <location>
        <begin position="629"/>
        <end position="691"/>
    </location>
</feature>
<comment type="similarity">
    <text evidence="1 5 6">Belongs to the peptidase S8 family.</text>
</comment>
<dbReference type="Proteomes" id="UP000016923">
    <property type="component" value="Unassembled WGS sequence"/>
</dbReference>
<evidence type="ECO:0000259" key="9">
    <source>
        <dbReference type="Pfam" id="PF24476"/>
    </source>
</evidence>
<dbReference type="AlphaFoldDB" id="S3BNF1"/>
<keyword evidence="4 5" id="KW-0720">Serine protease</keyword>
<feature type="compositionally biased region" description="Polar residues" evidence="7">
    <location>
        <begin position="647"/>
        <end position="663"/>
    </location>
</feature>
<evidence type="ECO:0000256" key="6">
    <source>
        <dbReference type="RuleBase" id="RU003355"/>
    </source>
</evidence>
<sequence>MQHFAALSGVKRSAARLLVMASTSIPISSIPEWQLLQAVSPVFSSPELKWKPHCPDPSHKAVTDDSVKLLRHHLSEIPLYFDPEEELAHTHHGLFALTAGSLLSIMEETVDHRIPQAFGDDDNPDQNRLYSNALLREEWPKLLGLAYLQYKSQAWTSHLVLTQDSSVFKNLQAKAILFANLAKLILPSGIVQTAKPPGEPSSSCNHQRPDNAAQAREIFCGYSKRLFAGIVRRLAGCQSPHKALLHLKGPSDAHDGQPAPKLSMFVAFCPEKDTWQQVVCSEHVASAGSAWDDSSADVDDICELARSCSEIGCILGMELKGDTLLNTSDQSMDEQRSHLDDASTTKFTLGELLRRGIFQDSYKVFPNDKKILAYILARALLWLYDGPWLQTPWSADNLVFRYDATAQTIHDVHQPYILCDLLEDLPPPVSGKLHHALPVLAFAKILIELDQGCADETSDATYGALLQTVIKYYNEKKNQSLTPGYTKALHSSIFFNKHFRNIRGKNPNATIQDAILEGIVKPLELDVHMDKKDQWGCRNVTLENATFVMAPPAMPEKLSGRRPPGTQHPTTALPNKPKTGSSTAASRPSVHPTPTRARPASRRITPTKIPVLPIGTAGTRTVARRNAMPTKSMSGPRTIAPGETRGSRSNVLQTTNDGDSMSRNLPGARVNGLRSDCINSQKSPPREPELDLKRGSLCRVPTSDSQVSVDTFRCMNSVADEYLQHTEDDTPIRVAVIDTGIDREHADFKTARTKKFHDHKPNPARSEQPQKSRIREWKNFCKDQPEDDVSDLDGHGTQVAGIILRLAPNADLYVARVCTGDINYGVASDRRQQRRPGMVATPELEAVKNAITWAIAKKVDIINLSLGYTNFQRAEIDELSTLLHSTSSTIIFAAAANHGSHEKVAWPARDQRVAIAIHSSIDSGTRASDFCARALESNDNFMTVGEGILSQWPTAKDGGFRLCSGTSFSTPVATATGALILGFTQEKGQSLFRQQAAEKVDLRELHTVVGLQKVLRSISTMDSRGYRWIHSKLFWHDFEGDNDEAFRHAWDIIIKALRI</sequence>
<evidence type="ECO:0000256" key="3">
    <source>
        <dbReference type="ARBA" id="ARBA00022801"/>
    </source>
</evidence>
<feature type="active site" description="Charge relay system" evidence="5">
    <location>
        <position position="795"/>
    </location>
</feature>
<dbReference type="InterPro" id="IPR023827">
    <property type="entry name" value="Peptidase_S8_Asp-AS"/>
</dbReference>
<feature type="compositionally biased region" description="Polar residues" evidence="7">
    <location>
        <begin position="567"/>
        <end position="586"/>
    </location>
</feature>
<dbReference type="SUPFAM" id="SSF52743">
    <property type="entry name" value="Subtilisin-like"/>
    <property type="match status" value="1"/>
</dbReference>
<keyword evidence="2 5" id="KW-0645">Protease</keyword>
<keyword evidence="3 5" id="KW-0378">Hydrolase</keyword>
<evidence type="ECO:0000256" key="4">
    <source>
        <dbReference type="ARBA" id="ARBA00022825"/>
    </source>
</evidence>
<dbReference type="InterPro" id="IPR023828">
    <property type="entry name" value="Peptidase_S8_Ser-AS"/>
</dbReference>
<dbReference type="PRINTS" id="PR00723">
    <property type="entry name" value="SUBTILISIN"/>
</dbReference>
<dbReference type="PANTHER" id="PTHR43806">
    <property type="entry name" value="PEPTIDASE S8"/>
    <property type="match status" value="1"/>
</dbReference>
<dbReference type="Gene3D" id="3.40.50.200">
    <property type="entry name" value="Peptidase S8/S53 domain"/>
    <property type="match status" value="1"/>
</dbReference>
<dbReference type="PANTHER" id="PTHR43806:SF11">
    <property type="entry name" value="CEREVISIN-RELATED"/>
    <property type="match status" value="1"/>
</dbReference>
<feature type="active site" description="Charge relay system" evidence="5">
    <location>
        <position position="967"/>
    </location>
</feature>
<proteinExistence type="inferred from homology"/>
<dbReference type="Pfam" id="PF00082">
    <property type="entry name" value="Peptidase_S8"/>
    <property type="match status" value="1"/>
</dbReference>
<dbReference type="EMBL" id="KE148175">
    <property type="protein sequence ID" value="EPE02714.1"/>
    <property type="molecule type" value="Genomic_DNA"/>
</dbReference>
<feature type="domain" description="DUF7580" evidence="9">
    <location>
        <begin position="219"/>
        <end position="528"/>
    </location>
</feature>
<dbReference type="InterPro" id="IPR056002">
    <property type="entry name" value="DUF7580"/>
</dbReference>
<dbReference type="GO" id="GO:0004252">
    <property type="term" value="F:serine-type endopeptidase activity"/>
    <property type="evidence" value="ECO:0007669"/>
    <property type="project" value="UniProtKB-UniRule"/>
</dbReference>
<feature type="region of interest" description="Disordered" evidence="7">
    <location>
        <begin position="752"/>
        <end position="773"/>
    </location>
</feature>
<feature type="active site" description="Charge relay system" evidence="5">
    <location>
        <position position="738"/>
    </location>
</feature>
<dbReference type="eggNOG" id="KOG4266">
    <property type="taxonomic scope" value="Eukaryota"/>
</dbReference>
<dbReference type="Pfam" id="PF24476">
    <property type="entry name" value="DUF7580"/>
    <property type="match status" value="1"/>
</dbReference>
<dbReference type="OMA" id="YFRAVEG"/>
<evidence type="ECO:0000256" key="2">
    <source>
        <dbReference type="ARBA" id="ARBA00022670"/>
    </source>
</evidence>
<dbReference type="OrthoDB" id="206201at2759"/>
<dbReference type="PROSITE" id="PS00138">
    <property type="entry name" value="SUBTILASE_SER"/>
    <property type="match status" value="1"/>
</dbReference>